<dbReference type="GO" id="GO:0007508">
    <property type="term" value="P:larval heart development"/>
    <property type="evidence" value="ECO:0007669"/>
    <property type="project" value="TreeGrafter"/>
</dbReference>
<protein>
    <recommendedName>
        <fullName evidence="3">Reverse transcriptase domain-containing protein</fullName>
    </recommendedName>
</protein>
<dbReference type="GO" id="GO:0031012">
    <property type="term" value="C:extracellular matrix"/>
    <property type="evidence" value="ECO:0007669"/>
    <property type="project" value="TreeGrafter"/>
</dbReference>
<comment type="caution">
    <text evidence="1">The sequence shown here is derived from an EMBL/GenBank/DDBJ whole genome shotgun (WGS) entry which is preliminary data.</text>
</comment>
<dbReference type="Proteomes" id="UP001333110">
    <property type="component" value="Unassembled WGS sequence"/>
</dbReference>
<evidence type="ECO:0000313" key="1">
    <source>
        <dbReference type="EMBL" id="KAK4826250.1"/>
    </source>
</evidence>
<dbReference type="PANTHER" id="PTHR33395">
    <property type="entry name" value="TRANSCRIPTASE, PUTATIVE-RELATED-RELATED"/>
    <property type="match status" value="1"/>
</dbReference>
<dbReference type="AlphaFoldDB" id="A0AAN7S2Q8"/>
<dbReference type="GO" id="GO:0061343">
    <property type="term" value="P:cell adhesion involved in heart morphogenesis"/>
    <property type="evidence" value="ECO:0007669"/>
    <property type="project" value="TreeGrafter"/>
</dbReference>
<keyword evidence="2" id="KW-1185">Reference proteome</keyword>
<dbReference type="PANTHER" id="PTHR33395:SF22">
    <property type="entry name" value="REVERSE TRANSCRIPTASE DOMAIN-CONTAINING PROTEIN"/>
    <property type="match status" value="1"/>
</dbReference>
<sequence length="102" mass="11582">MHLGVVRELANAIACPLLIIFKRSWRSGEVPEDCKKTIVTPIFKKGKNKDSVNYRLVSPTLSPGKVMEQTILEIISKHMKDKKVIGSRQHGFMKRKSCFIVT</sequence>
<evidence type="ECO:0000313" key="2">
    <source>
        <dbReference type="Proteomes" id="UP001333110"/>
    </source>
</evidence>
<dbReference type="EMBL" id="JAUNZN010000002">
    <property type="protein sequence ID" value="KAK4826250.1"/>
    <property type="molecule type" value="Genomic_DNA"/>
</dbReference>
<reference evidence="1 2" key="1">
    <citation type="journal article" date="2023" name="J. Hered.">
        <title>Chromosome-level genome of the wood stork (Mycteria americana) provides insight into avian chromosome evolution.</title>
        <authorList>
            <person name="Flamio R. Jr."/>
            <person name="Ramstad K.M."/>
        </authorList>
    </citation>
    <scope>NUCLEOTIDE SEQUENCE [LARGE SCALE GENOMIC DNA]</scope>
    <source>
        <strain evidence="1">JAX WOST 10</strain>
    </source>
</reference>
<gene>
    <name evidence="1" type="ORF">QYF61_006697</name>
</gene>
<proteinExistence type="predicted"/>
<evidence type="ECO:0008006" key="3">
    <source>
        <dbReference type="Google" id="ProtNLM"/>
    </source>
</evidence>
<name>A0AAN7S2Q8_MYCAM</name>
<organism evidence="1 2">
    <name type="scientific">Mycteria americana</name>
    <name type="common">Wood stork</name>
    <dbReference type="NCBI Taxonomy" id="33587"/>
    <lineage>
        <taxon>Eukaryota</taxon>
        <taxon>Metazoa</taxon>
        <taxon>Chordata</taxon>
        <taxon>Craniata</taxon>
        <taxon>Vertebrata</taxon>
        <taxon>Euteleostomi</taxon>
        <taxon>Archelosauria</taxon>
        <taxon>Archosauria</taxon>
        <taxon>Dinosauria</taxon>
        <taxon>Saurischia</taxon>
        <taxon>Theropoda</taxon>
        <taxon>Coelurosauria</taxon>
        <taxon>Aves</taxon>
        <taxon>Neognathae</taxon>
        <taxon>Neoaves</taxon>
        <taxon>Aequornithes</taxon>
        <taxon>Ciconiiformes</taxon>
        <taxon>Ciconiidae</taxon>
        <taxon>Mycteria</taxon>
    </lineage>
</organism>
<accession>A0AAN7S2Q8</accession>